<accession>A0A3S1B695</accession>
<dbReference type="EMBL" id="RQTK01000695">
    <property type="protein sequence ID" value="RUS75982.1"/>
    <property type="molecule type" value="Genomic_DNA"/>
</dbReference>
<gene>
    <name evidence="1" type="ORF">EGW08_016264</name>
</gene>
<organism evidence="1 2">
    <name type="scientific">Elysia chlorotica</name>
    <name type="common">Eastern emerald elysia</name>
    <name type="synonym">Sea slug</name>
    <dbReference type="NCBI Taxonomy" id="188477"/>
    <lineage>
        <taxon>Eukaryota</taxon>
        <taxon>Metazoa</taxon>
        <taxon>Spiralia</taxon>
        <taxon>Lophotrochozoa</taxon>
        <taxon>Mollusca</taxon>
        <taxon>Gastropoda</taxon>
        <taxon>Heterobranchia</taxon>
        <taxon>Euthyneura</taxon>
        <taxon>Panpulmonata</taxon>
        <taxon>Sacoglossa</taxon>
        <taxon>Placobranchoidea</taxon>
        <taxon>Plakobranchidae</taxon>
        <taxon>Elysia</taxon>
    </lineage>
</organism>
<proteinExistence type="predicted"/>
<name>A0A3S1B695_ELYCH</name>
<sequence length="122" mass="14199">MVYLDVAKKLDARRDIAERALANYTEFKNALETGQPIFNYKFQNEPRKNSYLIAPVPMFHNALNSSTQRRERIEFMAENLVDLANQLSVLKELAWSTYSTNDLNATTLHVESVHLLYLCRQF</sequence>
<keyword evidence="2" id="KW-1185">Reference proteome</keyword>
<protein>
    <submittedName>
        <fullName evidence="1">Uncharacterized protein</fullName>
    </submittedName>
</protein>
<comment type="caution">
    <text evidence="1">The sequence shown here is derived from an EMBL/GenBank/DDBJ whole genome shotgun (WGS) entry which is preliminary data.</text>
</comment>
<evidence type="ECO:0000313" key="2">
    <source>
        <dbReference type="Proteomes" id="UP000271974"/>
    </source>
</evidence>
<dbReference type="Proteomes" id="UP000271974">
    <property type="component" value="Unassembled WGS sequence"/>
</dbReference>
<dbReference type="AlphaFoldDB" id="A0A3S1B695"/>
<feature type="non-terminal residue" evidence="1">
    <location>
        <position position="122"/>
    </location>
</feature>
<reference evidence="1 2" key="1">
    <citation type="submission" date="2019-01" db="EMBL/GenBank/DDBJ databases">
        <title>A draft genome assembly of the solar-powered sea slug Elysia chlorotica.</title>
        <authorList>
            <person name="Cai H."/>
            <person name="Li Q."/>
            <person name="Fang X."/>
            <person name="Li J."/>
            <person name="Curtis N.E."/>
            <person name="Altenburger A."/>
            <person name="Shibata T."/>
            <person name="Feng M."/>
            <person name="Maeda T."/>
            <person name="Schwartz J.A."/>
            <person name="Shigenobu S."/>
            <person name="Lundholm N."/>
            <person name="Nishiyama T."/>
            <person name="Yang H."/>
            <person name="Hasebe M."/>
            <person name="Li S."/>
            <person name="Pierce S.K."/>
            <person name="Wang J."/>
        </authorList>
    </citation>
    <scope>NUCLEOTIDE SEQUENCE [LARGE SCALE GENOMIC DNA]</scope>
    <source>
        <strain evidence="1">EC2010</strain>
        <tissue evidence="1">Whole organism of an adult</tissue>
    </source>
</reference>
<evidence type="ECO:0000313" key="1">
    <source>
        <dbReference type="EMBL" id="RUS75982.1"/>
    </source>
</evidence>